<keyword evidence="8 13" id="KW-1133">Transmembrane helix</keyword>
<feature type="transmembrane region" description="Helical" evidence="13">
    <location>
        <begin position="74"/>
        <end position="98"/>
    </location>
</feature>
<feature type="region of interest" description="Disordered" evidence="12">
    <location>
        <begin position="411"/>
        <end position="439"/>
    </location>
</feature>
<sequence length="439" mass="49013">MSNQPGPQQGGHRPPANTDELTTPLPNDLSRGWLPEDTRQNPMSPLPAPKLFGFQTLLPFKFIKALRHPGELPWLIAAYSITLVAYIGVAVYFVTSFIPDLQAIDVDSETGSASNIGLMLQLALLAVYLPLLLFFARAVMYAQIRLTGVRITPTQFPEAYQMVVEAARAAGLRRVPDAYIQLGNGQINAFASGHGHRRFIVIYSDLFEIGGAPRNPNALRFIIGHEVGHIAAGHTSYFRLIFTSLFSQLPYAGAILSRTQEYTADNFGYRYCPQGSREVIGVLAAGKYLMNEVNFDEYANRAVYEGGFFTWFANLGASHPSNTWRAHALRDRSEPGRIIWRPKSNPPYPLSMVPAAEPAETWADPMQATDYMSIYPENPENQHFGIARVESKVPASQRDRRVADMLDTEWVPPYLREQRAREYPGQQGQGGPDQQVDNR</sequence>
<keyword evidence="16" id="KW-1185">Reference proteome</keyword>
<dbReference type="PANTHER" id="PTHR43221:SF1">
    <property type="entry name" value="PROTEASE HTPX"/>
    <property type="match status" value="1"/>
</dbReference>
<dbReference type="GO" id="GO:0005886">
    <property type="term" value="C:plasma membrane"/>
    <property type="evidence" value="ECO:0007669"/>
    <property type="project" value="UniProtKB-SubCell"/>
</dbReference>
<organism evidence="15 16">
    <name type="scientific">Rothia terrae</name>
    <dbReference type="NCBI Taxonomy" id="396015"/>
    <lineage>
        <taxon>Bacteria</taxon>
        <taxon>Bacillati</taxon>
        <taxon>Actinomycetota</taxon>
        <taxon>Actinomycetes</taxon>
        <taxon>Micrococcales</taxon>
        <taxon>Micrococcaceae</taxon>
        <taxon>Rothia</taxon>
    </lineage>
</organism>
<comment type="subcellular location">
    <subcellularLocation>
        <location evidence="1">Cell membrane</location>
        <topology evidence="1">Multi-pass membrane protein</topology>
    </subcellularLocation>
</comment>
<keyword evidence="2" id="KW-1003">Cell membrane</keyword>
<evidence type="ECO:0000256" key="9">
    <source>
        <dbReference type="ARBA" id="ARBA00023049"/>
    </source>
</evidence>
<feature type="region of interest" description="Disordered" evidence="12">
    <location>
        <begin position="1"/>
        <end position="40"/>
    </location>
</feature>
<gene>
    <name evidence="15" type="ORF">IDM49_00810</name>
</gene>
<evidence type="ECO:0000256" key="12">
    <source>
        <dbReference type="SAM" id="MobiDB-lite"/>
    </source>
</evidence>
<evidence type="ECO:0000259" key="14">
    <source>
        <dbReference type="Pfam" id="PF01435"/>
    </source>
</evidence>
<proteinExistence type="inferred from homology"/>
<dbReference type="AlphaFoldDB" id="A0A7H2BDY9"/>
<dbReference type="EMBL" id="CP061539">
    <property type="protein sequence ID" value="QNV37885.1"/>
    <property type="molecule type" value="Genomic_DNA"/>
</dbReference>
<dbReference type="Gene3D" id="3.30.2010.10">
    <property type="entry name" value="Metalloproteases ('zincins'), catalytic domain"/>
    <property type="match status" value="1"/>
</dbReference>
<dbReference type="GO" id="GO:0046872">
    <property type="term" value="F:metal ion binding"/>
    <property type="evidence" value="ECO:0007669"/>
    <property type="project" value="UniProtKB-KW"/>
</dbReference>
<evidence type="ECO:0000256" key="5">
    <source>
        <dbReference type="ARBA" id="ARBA00022723"/>
    </source>
</evidence>
<feature type="compositionally biased region" description="Low complexity" evidence="12">
    <location>
        <begin position="1"/>
        <end position="15"/>
    </location>
</feature>
<evidence type="ECO:0000256" key="13">
    <source>
        <dbReference type="SAM" id="Phobius"/>
    </source>
</evidence>
<feature type="domain" description="Peptidase M48" evidence="14">
    <location>
        <begin position="155"/>
        <end position="253"/>
    </location>
</feature>
<dbReference type="RefSeq" id="WP_190724687.1">
    <property type="nucleotide sequence ID" value="NZ_CP061539.1"/>
</dbReference>
<comment type="similarity">
    <text evidence="11">Belongs to the peptidase M48 family.</text>
</comment>
<evidence type="ECO:0000256" key="2">
    <source>
        <dbReference type="ARBA" id="ARBA00022475"/>
    </source>
</evidence>
<evidence type="ECO:0000256" key="6">
    <source>
        <dbReference type="ARBA" id="ARBA00022801"/>
    </source>
</evidence>
<evidence type="ECO:0000256" key="11">
    <source>
        <dbReference type="RuleBase" id="RU003983"/>
    </source>
</evidence>
<dbReference type="GO" id="GO:0004222">
    <property type="term" value="F:metalloendopeptidase activity"/>
    <property type="evidence" value="ECO:0007669"/>
    <property type="project" value="InterPro"/>
</dbReference>
<keyword evidence="3 11" id="KW-0645">Protease</keyword>
<evidence type="ECO:0000313" key="15">
    <source>
        <dbReference type="EMBL" id="QNV37885.1"/>
    </source>
</evidence>
<keyword evidence="5" id="KW-0479">Metal-binding</keyword>
<evidence type="ECO:0000313" key="16">
    <source>
        <dbReference type="Proteomes" id="UP000516404"/>
    </source>
</evidence>
<accession>A0A7H2BDY9</accession>
<dbReference type="Proteomes" id="UP000516404">
    <property type="component" value="Chromosome"/>
</dbReference>
<dbReference type="CDD" id="cd07325">
    <property type="entry name" value="M48_Ste24p_like"/>
    <property type="match status" value="1"/>
</dbReference>
<dbReference type="GO" id="GO:0006508">
    <property type="term" value="P:proteolysis"/>
    <property type="evidence" value="ECO:0007669"/>
    <property type="project" value="UniProtKB-KW"/>
</dbReference>
<keyword evidence="4 13" id="KW-0812">Transmembrane</keyword>
<evidence type="ECO:0000256" key="10">
    <source>
        <dbReference type="ARBA" id="ARBA00023136"/>
    </source>
</evidence>
<evidence type="ECO:0000256" key="1">
    <source>
        <dbReference type="ARBA" id="ARBA00004651"/>
    </source>
</evidence>
<evidence type="ECO:0000256" key="7">
    <source>
        <dbReference type="ARBA" id="ARBA00022833"/>
    </source>
</evidence>
<dbReference type="GeneID" id="96622760"/>
<keyword evidence="9 11" id="KW-0482">Metalloprotease</keyword>
<comment type="cofactor">
    <cofactor evidence="11">
        <name>Zn(2+)</name>
        <dbReference type="ChEBI" id="CHEBI:29105"/>
    </cofactor>
    <text evidence="11">Binds 1 zinc ion per subunit.</text>
</comment>
<keyword evidence="6 11" id="KW-0378">Hydrolase</keyword>
<dbReference type="PANTHER" id="PTHR43221">
    <property type="entry name" value="PROTEASE HTPX"/>
    <property type="match status" value="1"/>
</dbReference>
<reference evidence="15 16" key="1">
    <citation type="submission" date="2020-09" db="EMBL/GenBank/DDBJ databases">
        <title>Investigation of environmental microbes.</title>
        <authorList>
            <person name="Ou Y."/>
            <person name="Kang Q."/>
        </authorList>
    </citation>
    <scope>NUCLEOTIDE SEQUENCE [LARGE SCALE GENOMIC DNA]</scope>
    <source>
        <strain evidence="15 16">KJZ-14</strain>
    </source>
</reference>
<dbReference type="InterPro" id="IPR001915">
    <property type="entry name" value="Peptidase_M48"/>
</dbReference>
<dbReference type="KEGG" id="rter:IDM49_00810"/>
<dbReference type="Pfam" id="PF01435">
    <property type="entry name" value="Peptidase_M48"/>
    <property type="match status" value="1"/>
</dbReference>
<evidence type="ECO:0000256" key="3">
    <source>
        <dbReference type="ARBA" id="ARBA00022670"/>
    </source>
</evidence>
<feature type="transmembrane region" description="Helical" evidence="13">
    <location>
        <begin position="118"/>
        <end position="140"/>
    </location>
</feature>
<evidence type="ECO:0000256" key="4">
    <source>
        <dbReference type="ARBA" id="ARBA00022692"/>
    </source>
</evidence>
<protein>
    <submittedName>
        <fullName evidence="15">M48 family metallopeptidase</fullName>
    </submittedName>
</protein>
<keyword evidence="7 11" id="KW-0862">Zinc</keyword>
<keyword evidence="10 13" id="KW-0472">Membrane</keyword>
<dbReference type="InterPro" id="IPR050083">
    <property type="entry name" value="HtpX_protease"/>
</dbReference>
<name>A0A7H2BDY9_9MICC</name>
<evidence type="ECO:0000256" key="8">
    <source>
        <dbReference type="ARBA" id="ARBA00022989"/>
    </source>
</evidence>